<keyword evidence="3 8" id="KW-0349">Heme</keyword>
<evidence type="ECO:0000256" key="4">
    <source>
        <dbReference type="ARBA" id="ARBA00022723"/>
    </source>
</evidence>
<evidence type="ECO:0000313" key="12">
    <source>
        <dbReference type="Proteomes" id="UP001620645"/>
    </source>
</evidence>
<dbReference type="EMBL" id="JBICCN010000208">
    <property type="protein sequence ID" value="KAL3086325.1"/>
    <property type="molecule type" value="Genomic_DNA"/>
</dbReference>
<evidence type="ECO:0000256" key="10">
    <source>
        <dbReference type="SAM" id="Phobius"/>
    </source>
</evidence>
<dbReference type="SUPFAM" id="SSF48264">
    <property type="entry name" value="Cytochrome P450"/>
    <property type="match status" value="1"/>
</dbReference>
<reference evidence="11 12" key="1">
    <citation type="submission" date="2024-10" db="EMBL/GenBank/DDBJ databases">
        <authorList>
            <person name="Kim D."/>
        </authorList>
    </citation>
    <scope>NUCLEOTIDE SEQUENCE [LARGE SCALE GENOMIC DNA]</scope>
    <source>
        <strain evidence="11">Taebaek</strain>
    </source>
</reference>
<sequence>MVPLFLQLALILLCSMFAFIVMMRKHRKYWSNRGIPSPTPQLISGNFGSLYGDYPSMFQLRDWTRQYGKQYGVQYGWRNALVISDPAMVHELLVTKFEYFHARHLSPIFGNLDTNKWISMFLARGGRWKRLRTIANPAFSVANLKKCMCLIDDSVKNAINFLEKARNKVEAFNIHRYFVEMSFDVIARVALGQRESRQFETEMAHLAIESTQKYNNTPFDYVGFAFPWFGIHLLEPFINWSGLLRKDPLIILKKQLMDELMARKKQRRESGEQQQQQQQQRAQVDFIDLFLETEQNEQQQQQQTEQCQNEGEAMLSKTALQRVEKRCTLEEITTQLLLFLLAGFDTSANTLSLVCHALALHAEVQAKVQEEIDSVCFDEDPTYEQLSQLKYTEAVVKETLRLLPIATNVLNRTCCQTTTLGDITVEKGTAVVCDILSLHHDKTVWGEDADEFRPERWLEAGQQQLPPFYAFGGGPRICIGMRFAMIEEKLTLVRILRKYSIVQTADTEKELAFSGQSVITPKAVTVGLKMRDEERHGTFE</sequence>
<comment type="cofactor">
    <cofactor evidence="1 8">
        <name>heme</name>
        <dbReference type="ChEBI" id="CHEBI:30413"/>
    </cofactor>
</comment>
<protein>
    <recommendedName>
        <fullName evidence="13">Cytochrome P450</fullName>
    </recommendedName>
</protein>
<evidence type="ECO:0008006" key="13">
    <source>
        <dbReference type="Google" id="ProtNLM"/>
    </source>
</evidence>
<evidence type="ECO:0000256" key="9">
    <source>
        <dbReference type="RuleBase" id="RU000461"/>
    </source>
</evidence>
<keyword evidence="10" id="KW-0812">Transmembrane</keyword>
<dbReference type="InterPro" id="IPR036396">
    <property type="entry name" value="Cyt_P450_sf"/>
</dbReference>
<evidence type="ECO:0000256" key="5">
    <source>
        <dbReference type="ARBA" id="ARBA00023002"/>
    </source>
</evidence>
<dbReference type="InterPro" id="IPR050476">
    <property type="entry name" value="Insect_CytP450_Detox"/>
</dbReference>
<gene>
    <name evidence="11" type="ORF">niasHS_008623</name>
</gene>
<dbReference type="Proteomes" id="UP001620645">
    <property type="component" value="Unassembled WGS sequence"/>
</dbReference>
<evidence type="ECO:0000256" key="3">
    <source>
        <dbReference type="ARBA" id="ARBA00022617"/>
    </source>
</evidence>
<keyword evidence="7 9" id="KW-0503">Monooxygenase</keyword>
<evidence type="ECO:0000313" key="11">
    <source>
        <dbReference type="EMBL" id="KAL3086325.1"/>
    </source>
</evidence>
<dbReference type="InterPro" id="IPR017972">
    <property type="entry name" value="Cyt_P450_CS"/>
</dbReference>
<feature type="binding site" description="axial binding residue" evidence="8">
    <location>
        <position position="478"/>
    </location>
    <ligand>
        <name>heme</name>
        <dbReference type="ChEBI" id="CHEBI:30413"/>
    </ligand>
    <ligandPart>
        <name>Fe</name>
        <dbReference type="ChEBI" id="CHEBI:18248"/>
    </ligandPart>
</feature>
<keyword evidence="10" id="KW-1133">Transmembrane helix</keyword>
<dbReference type="PRINTS" id="PR00463">
    <property type="entry name" value="EP450I"/>
</dbReference>
<dbReference type="Gene3D" id="1.10.630.10">
    <property type="entry name" value="Cytochrome P450"/>
    <property type="match status" value="1"/>
</dbReference>
<comment type="similarity">
    <text evidence="2 9">Belongs to the cytochrome P450 family.</text>
</comment>
<dbReference type="Pfam" id="PF00067">
    <property type="entry name" value="p450"/>
    <property type="match status" value="1"/>
</dbReference>
<dbReference type="InterPro" id="IPR001128">
    <property type="entry name" value="Cyt_P450"/>
</dbReference>
<dbReference type="PANTHER" id="PTHR24292:SF102">
    <property type="entry name" value="CYTOCHROME P450 FAMILY-RELATED"/>
    <property type="match status" value="1"/>
</dbReference>
<comment type="caution">
    <text evidence="11">The sequence shown here is derived from an EMBL/GenBank/DDBJ whole genome shotgun (WGS) entry which is preliminary data.</text>
</comment>
<dbReference type="AlphaFoldDB" id="A0ABD2J681"/>
<dbReference type="PRINTS" id="PR00385">
    <property type="entry name" value="P450"/>
</dbReference>
<keyword evidence="10" id="KW-0472">Membrane</keyword>
<evidence type="ECO:0000256" key="6">
    <source>
        <dbReference type="ARBA" id="ARBA00023004"/>
    </source>
</evidence>
<proteinExistence type="inferred from homology"/>
<name>A0ABD2J681_HETSC</name>
<keyword evidence="12" id="KW-1185">Reference proteome</keyword>
<feature type="transmembrane region" description="Helical" evidence="10">
    <location>
        <begin position="6"/>
        <end position="23"/>
    </location>
</feature>
<dbReference type="GO" id="GO:0004497">
    <property type="term" value="F:monooxygenase activity"/>
    <property type="evidence" value="ECO:0007669"/>
    <property type="project" value="UniProtKB-KW"/>
</dbReference>
<dbReference type="PANTHER" id="PTHR24292">
    <property type="entry name" value="CYTOCHROME P450"/>
    <property type="match status" value="1"/>
</dbReference>
<keyword evidence="5 9" id="KW-0560">Oxidoreductase</keyword>
<keyword evidence="6 8" id="KW-0408">Iron</keyword>
<accession>A0ABD2J681</accession>
<dbReference type="FunFam" id="1.10.630.10:FF:000182">
    <property type="entry name" value="Cytochrome P450 3A4"/>
    <property type="match status" value="1"/>
</dbReference>
<evidence type="ECO:0000256" key="8">
    <source>
        <dbReference type="PIRSR" id="PIRSR602401-1"/>
    </source>
</evidence>
<organism evidence="11 12">
    <name type="scientific">Heterodera schachtii</name>
    <name type="common">Sugarbeet cyst nematode worm</name>
    <name type="synonym">Tylenchus schachtii</name>
    <dbReference type="NCBI Taxonomy" id="97005"/>
    <lineage>
        <taxon>Eukaryota</taxon>
        <taxon>Metazoa</taxon>
        <taxon>Ecdysozoa</taxon>
        <taxon>Nematoda</taxon>
        <taxon>Chromadorea</taxon>
        <taxon>Rhabditida</taxon>
        <taxon>Tylenchina</taxon>
        <taxon>Tylenchomorpha</taxon>
        <taxon>Tylenchoidea</taxon>
        <taxon>Heteroderidae</taxon>
        <taxon>Heteroderinae</taxon>
        <taxon>Heterodera</taxon>
    </lineage>
</organism>
<dbReference type="InterPro" id="IPR002401">
    <property type="entry name" value="Cyt_P450_E_grp-I"/>
</dbReference>
<keyword evidence="4 8" id="KW-0479">Metal-binding</keyword>
<evidence type="ECO:0000256" key="2">
    <source>
        <dbReference type="ARBA" id="ARBA00010617"/>
    </source>
</evidence>
<dbReference type="GO" id="GO:0046872">
    <property type="term" value="F:metal ion binding"/>
    <property type="evidence" value="ECO:0007669"/>
    <property type="project" value="UniProtKB-KW"/>
</dbReference>
<dbReference type="PROSITE" id="PS00086">
    <property type="entry name" value="CYTOCHROME_P450"/>
    <property type="match status" value="1"/>
</dbReference>
<evidence type="ECO:0000256" key="1">
    <source>
        <dbReference type="ARBA" id="ARBA00001971"/>
    </source>
</evidence>
<evidence type="ECO:0000256" key="7">
    <source>
        <dbReference type="ARBA" id="ARBA00023033"/>
    </source>
</evidence>